<dbReference type="FunFam" id="1.10.630.10:FF:000018">
    <property type="entry name" value="Cytochrome P450 monooxygenase"/>
    <property type="match status" value="1"/>
</dbReference>
<dbReference type="GO" id="GO:0017000">
    <property type="term" value="P:antibiotic biosynthetic process"/>
    <property type="evidence" value="ECO:0007669"/>
    <property type="project" value="UniProtKB-ARBA"/>
</dbReference>
<dbReference type="SUPFAM" id="SSF48264">
    <property type="entry name" value="Cytochrome P450"/>
    <property type="match status" value="1"/>
</dbReference>
<keyword evidence="2 7" id="KW-0349">Heme</keyword>
<reference evidence="8 9" key="1">
    <citation type="submission" date="2020-03" db="EMBL/GenBank/DDBJ databases">
        <title>Whole genome shotgun sequence of Phytohabitans flavus NBRC 107702.</title>
        <authorList>
            <person name="Komaki H."/>
            <person name="Tamura T."/>
        </authorList>
    </citation>
    <scope>NUCLEOTIDE SEQUENCE [LARGE SCALE GENOMIC DNA]</scope>
    <source>
        <strain evidence="8 9">NBRC 107702</strain>
    </source>
</reference>
<accession>A0A6F8XW68</accession>
<keyword evidence="3 7" id="KW-0479">Metal-binding</keyword>
<dbReference type="GO" id="GO:0004497">
    <property type="term" value="F:monooxygenase activity"/>
    <property type="evidence" value="ECO:0007669"/>
    <property type="project" value="UniProtKB-KW"/>
</dbReference>
<evidence type="ECO:0000313" key="9">
    <source>
        <dbReference type="Proteomes" id="UP000502508"/>
    </source>
</evidence>
<dbReference type="RefSeq" id="WP_173037694.1">
    <property type="nucleotide sequence ID" value="NZ_AP022870.1"/>
</dbReference>
<keyword evidence="5 7" id="KW-0408">Iron</keyword>
<dbReference type="Gene3D" id="1.10.630.10">
    <property type="entry name" value="Cytochrome P450"/>
    <property type="match status" value="1"/>
</dbReference>
<gene>
    <name evidence="8" type="ORF">Pflav_044850</name>
</gene>
<evidence type="ECO:0000256" key="5">
    <source>
        <dbReference type="ARBA" id="ARBA00023004"/>
    </source>
</evidence>
<proteinExistence type="inferred from homology"/>
<dbReference type="InterPro" id="IPR036396">
    <property type="entry name" value="Cyt_P450_sf"/>
</dbReference>
<name>A0A6F8XW68_9ACTN</name>
<evidence type="ECO:0000256" key="1">
    <source>
        <dbReference type="ARBA" id="ARBA00010617"/>
    </source>
</evidence>
<reference evidence="8 9" key="2">
    <citation type="submission" date="2020-03" db="EMBL/GenBank/DDBJ databases">
        <authorList>
            <person name="Ichikawa N."/>
            <person name="Kimura A."/>
            <person name="Kitahashi Y."/>
            <person name="Uohara A."/>
        </authorList>
    </citation>
    <scope>NUCLEOTIDE SEQUENCE [LARGE SCALE GENOMIC DNA]</scope>
    <source>
        <strain evidence="8 9">NBRC 107702</strain>
    </source>
</reference>
<dbReference type="Proteomes" id="UP000502508">
    <property type="component" value="Chromosome"/>
</dbReference>
<dbReference type="PANTHER" id="PTHR46696:SF1">
    <property type="entry name" value="CYTOCHROME P450 YJIB-RELATED"/>
    <property type="match status" value="1"/>
</dbReference>
<dbReference type="KEGG" id="pfla:Pflav_044850"/>
<dbReference type="PANTHER" id="PTHR46696">
    <property type="entry name" value="P450, PUTATIVE (EUROFUNG)-RELATED"/>
    <property type="match status" value="1"/>
</dbReference>
<keyword evidence="9" id="KW-1185">Reference proteome</keyword>
<dbReference type="AlphaFoldDB" id="A0A6F8XW68"/>
<sequence>MAGSRFAESYDPTGAHLDDPYPFYAEARRSEPVFHSPRLDAWVVTRFDDVDAVLKDPEGFSSAHSLRPVRELYPATFAELANGYPPKPDHITSDGEAHRRLRAPYIKRLTPGAVKPMELAIRERADALVDSFIADGRTDLVERYASPLPVATAADLFGIGSGDVAAAKSGSESLFLLGSADLSEAEEAHAAREFVALQHVVAGYVRQRRAAPEDDLVSDVVAALAPGEEALTFDQEAEVVGTISSTIGAGHITTRDTVGNAVRTLLRHPEQWELLRQRPELIPNAVEEVLRFEPPVPTLFRRATRPATLGGVDIPEGGDVLVVFASANRDEDRYPDADRFDVTRTPSRHFGFGAGVHTCVGAPLARVQSRVALQVLVERLPGMRLHPDHPIRLQASINVRGPLALELHW</sequence>
<protein>
    <submittedName>
        <fullName evidence="8">Cytochrome P450</fullName>
    </submittedName>
</protein>
<evidence type="ECO:0000256" key="6">
    <source>
        <dbReference type="ARBA" id="ARBA00023033"/>
    </source>
</evidence>
<comment type="similarity">
    <text evidence="1 7">Belongs to the cytochrome P450 family.</text>
</comment>
<evidence type="ECO:0000256" key="7">
    <source>
        <dbReference type="RuleBase" id="RU000461"/>
    </source>
</evidence>
<dbReference type="GO" id="GO:0020037">
    <property type="term" value="F:heme binding"/>
    <property type="evidence" value="ECO:0007669"/>
    <property type="project" value="InterPro"/>
</dbReference>
<evidence type="ECO:0000256" key="3">
    <source>
        <dbReference type="ARBA" id="ARBA00022723"/>
    </source>
</evidence>
<evidence type="ECO:0000256" key="4">
    <source>
        <dbReference type="ARBA" id="ARBA00023002"/>
    </source>
</evidence>
<dbReference type="PRINTS" id="PR00359">
    <property type="entry name" value="BP450"/>
</dbReference>
<dbReference type="InterPro" id="IPR017972">
    <property type="entry name" value="Cyt_P450_CS"/>
</dbReference>
<dbReference type="EMBL" id="AP022870">
    <property type="protein sequence ID" value="BCB78075.1"/>
    <property type="molecule type" value="Genomic_DNA"/>
</dbReference>
<dbReference type="InterPro" id="IPR002397">
    <property type="entry name" value="Cyt_P450_B"/>
</dbReference>
<dbReference type="GO" id="GO:0005506">
    <property type="term" value="F:iron ion binding"/>
    <property type="evidence" value="ECO:0007669"/>
    <property type="project" value="InterPro"/>
</dbReference>
<dbReference type="PROSITE" id="PS00086">
    <property type="entry name" value="CYTOCHROME_P450"/>
    <property type="match status" value="1"/>
</dbReference>
<keyword evidence="6 7" id="KW-0503">Monooxygenase</keyword>
<dbReference type="Pfam" id="PF00067">
    <property type="entry name" value="p450"/>
    <property type="match status" value="1"/>
</dbReference>
<keyword evidence="4 7" id="KW-0560">Oxidoreductase</keyword>
<evidence type="ECO:0000313" key="8">
    <source>
        <dbReference type="EMBL" id="BCB78075.1"/>
    </source>
</evidence>
<dbReference type="InterPro" id="IPR001128">
    <property type="entry name" value="Cyt_P450"/>
</dbReference>
<organism evidence="8 9">
    <name type="scientific">Phytohabitans flavus</name>
    <dbReference type="NCBI Taxonomy" id="1076124"/>
    <lineage>
        <taxon>Bacteria</taxon>
        <taxon>Bacillati</taxon>
        <taxon>Actinomycetota</taxon>
        <taxon>Actinomycetes</taxon>
        <taxon>Micromonosporales</taxon>
        <taxon>Micromonosporaceae</taxon>
    </lineage>
</organism>
<dbReference type="GO" id="GO:0016705">
    <property type="term" value="F:oxidoreductase activity, acting on paired donors, with incorporation or reduction of molecular oxygen"/>
    <property type="evidence" value="ECO:0007669"/>
    <property type="project" value="InterPro"/>
</dbReference>
<evidence type="ECO:0000256" key="2">
    <source>
        <dbReference type="ARBA" id="ARBA00022617"/>
    </source>
</evidence>